<dbReference type="RefSeq" id="WP_120762370.1">
    <property type="nucleotide sequence ID" value="NZ_CP032630.1"/>
</dbReference>
<dbReference type="OrthoDB" id="1683430at2"/>
<dbReference type="EMBL" id="CP032630">
    <property type="protein sequence ID" value="AYF98022.1"/>
    <property type="molecule type" value="Genomic_DNA"/>
</dbReference>
<dbReference type="PANTHER" id="PTHR43252:SF2">
    <property type="entry name" value="TRANSCRIPTION REGULATOR, PADR-LIKE FAMILY"/>
    <property type="match status" value="1"/>
</dbReference>
<dbReference type="InterPro" id="IPR036390">
    <property type="entry name" value="WH_DNA-bd_sf"/>
</dbReference>
<accession>A0A387B390</accession>
<dbReference type="PANTHER" id="PTHR43252">
    <property type="entry name" value="TRANSCRIPTIONAL REGULATOR YQJI"/>
    <property type="match status" value="1"/>
</dbReference>
<dbReference type="Pfam" id="PF03551">
    <property type="entry name" value="PadR"/>
    <property type="match status" value="1"/>
</dbReference>
<dbReference type="AlphaFoldDB" id="A0A387B390"/>
<feature type="domain" description="Transcription regulator PadR N-terminal" evidence="1">
    <location>
        <begin position="41"/>
        <end position="107"/>
    </location>
</feature>
<dbReference type="Gene3D" id="1.10.10.10">
    <property type="entry name" value="Winged helix-like DNA-binding domain superfamily/Winged helix DNA-binding domain"/>
    <property type="match status" value="1"/>
</dbReference>
<name>A0A387B390_9MICO</name>
<protein>
    <submittedName>
        <fullName evidence="2">PadR family transcriptional regulator</fullName>
    </submittedName>
</protein>
<dbReference type="SUPFAM" id="SSF46785">
    <property type="entry name" value="Winged helix' DNA-binding domain"/>
    <property type="match status" value="1"/>
</dbReference>
<organism evidence="2 3">
    <name type="scientific">Protaetiibacter intestinalis</name>
    <dbReference type="NCBI Taxonomy" id="2419774"/>
    <lineage>
        <taxon>Bacteria</taxon>
        <taxon>Bacillati</taxon>
        <taxon>Actinomycetota</taxon>
        <taxon>Actinomycetes</taxon>
        <taxon>Micrococcales</taxon>
        <taxon>Microbacteriaceae</taxon>
        <taxon>Protaetiibacter</taxon>
    </lineage>
</organism>
<dbReference type="InterPro" id="IPR036388">
    <property type="entry name" value="WH-like_DNA-bd_sf"/>
</dbReference>
<dbReference type="KEGG" id="lyd:D7I47_06980"/>
<sequence length="172" mass="18046">MRASVPNGFDLWEAVDGLRETLAAGIGRRAGAGDIRTAILVELLAGPLNGYEIIRAIEARTGGAWSPGAGTVYPTLQLLADEKLVTAKQTGERKVYSLTDAGREAAEAADAPEVGESARARAERNLALPKAGVKLAQAAAQVAQNGTPEQNERAVAIVDEARKKLYAILAED</sequence>
<evidence type="ECO:0000313" key="2">
    <source>
        <dbReference type="EMBL" id="AYF98022.1"/>
    </source>
</evidence>
<dbReference type="Proteomes" id="UP000278886">
    <property type="component" value="Chromosome"/>
</dbReference>
<dbReference type="InterPro" id="IPR005149">
    <property type="entry name" value="Tscrpt_reg_PadR_N"/>
</dbReference>
<proteinExistence type="predicted"/>
<evidence type="ECO:0000259" key="1">
    <source>
        <dbReference type="Pfam" id="PF03551"/>
    </source>
</evidence>
<gene>
    <name evidence="2" type="ORF">D7I47_06980</name>
</gene>
<keyword evidence="3" id="KW-1185">Reference proteome</keyword>
<reference evidence="3" key="1">
    <citation type="submission" date="2018-09" db="EMBL/GenBank/DDBJ databases">
        <title>Genome sequencing of strain 2DFWR-13.</title>
        <authorList>
            <person name="Heo J."/>
            <person name="Kim S.-J."/>
            <person name="Kwon S.-W."/>
        </authorList>
    </citation>
    <scope>NUCLEOTIDE SEQUENCE [LARGE SCALE GENOMIC DNA]</scope>
    <source>
        <strain evidence="3">2DFWR-13</strain>
    </source>
</reference>
<evidence type="ECO:0000313" key="3">
    <source>
        <dbReference type="Proteomes" id="UP000278886"/>
    </source>
</evidence>